<dbReference type="Pfam" id="PF20803">
    <property type="entry name" value="PaaX_M"/>
    <property type="match status" value="1"/>
</dbReference>
<dbReference type="Gene3D" id="1.10.10.10">
    <property type="entry name" value="Winged helix-like DNA-binding domain superfamily/Winged helix DNA-binding domain"/>
    <property type="match status" value="1"/>
</dbReference>
<organism evidence="4">
    <name type="scientific">Accumulibacter regalis</name>
    <dbReference type="NCBI Taxonomy" id="522306"/>
    <lineage>
        <taxon>Bacteria</taxon>
        <taxon>Pseudomonadati</taxon>
        <taxon>Pseudomonadota</taxon>
        <taxon>Betaproteobacteria</taxon>
        <taxon>Candidatus Accumulibacter</taxon>
    </lineage>
</organism>
<dbReference type="HOGENOM" id="CLU_067515_0_0_4"/>
<dbReference type="Pfam" id="PF08223">
    <property type="entry name" value="PaaX_C"/>
    <property type="match status" value="1"/>
</dbReference>
<dbReference type="Gene3D" id="1.20.58.1460">
    <property type="match status" value="1"/>
</dbReference>
<dbReference type="PANTHER" id="PTHR30319">
    <property type="entry name" value="PHENYLACETIC ACID REGULATOR-RELATED TRANSCRIPTIONAL REPRESSOR"/>
    <property type="match status" value="1"/>
</dbReference>
<proteinExistence type="predicted"/>
<evidence type="ECO:0000259" key="1">
    <source>
        <dbReference type="Pfam" id="PF07848"/>
    </source>
</evidence>
<dbReference type="InterPro" id="IPR012906">
    <property type="entry name" value="PaaX-like_N"/>
</dbReference>
<dbReference type="InterPro" id="IPR048846">
    <property type="entry name" value="PaaX-like_central"/>
</dbReference>
<evidence type="ECO:0000259" key="3">
    <source>
        <dbReference type="Pfam" id="PF20803"/>
    </source>
</evidence>
<dbReference type="PIRSF" id="PIRSF020623">
    <property type="entry name" value="PaaX"/>
    <property type="match status" value="1"/>
</dbReference>
<dbReference type="NCBIfam" id="TIGR02277">
    <property type="entry name" value="PaaX_trns_reg"/>
    <property type="match status" value="1"/>
</dbReference>
<sequence>MNEPIRARIASFCAQKRVLAGSLIISLFGDMVLPRGGRIWMGSLIRLLEPLGLNERLARTAVFRLARDQWLCSAAHGRRSDYLLTPTGQRRCEEAARQIYAARGPDWDRRWRLLLVLAPLAQKDRDGLRRALFWQGFGALGEQCFVHPGVNLSVVLDTLAAEGKGRWLADLLPLVAADASLAGMAGNADLVARAWDLRGLARAYGDFVALYAPVLADLRAERQVAIDDEEACLLRLLLIHDYRRLLLRDPELPEVLLPVDWPGEQARVLCKELYRRLLAPSERHLDRLLCTADGRSPTFSPAFLARFQPDDPLPIPERRSMR</sequence>
<evidence type="ECO:0000313" key="4">
    <source>
        <dbReference type="EMBL" id="ACV36034.1"/>
    </source>
</evidence>
<dbReference type="KEGG" id="app:CAP2UW1_2753"/>
<dbReference type="PANTHER" id="PTHR30319:SF1">
    <property type="entry name" value="TRANSCRIPTIONAL REPRESSOR PAAX"/>
    <property type="match status" value="1"/>
</dbReference>
<dbReference type="eggNOG" id="COG3327">
    <property type="taxonomic scope" value="Bacteria"/>
</dbReference>
<dbReference type="AlphaFoldDB" id="C7RTA1"/>
<dbReference type="GO" id="GO:0006351">
    <property type="term" value="P:DNA-templated transcription"/>
    <property type="evidence" value="ECO:0007669"/>
    <property type="project" value="InterPro"/>
</dbReference>
<dbReference type="STRING" id="522306.CAP2UW1_2753"/>
<dbReference type="InterPro" id="IPR013225">
    <property type="entry name" value="PaaX_C"/>
</dbReference>
<feature type="domain" description="Transcriptional repressor PaaX-like central Cas2-like" evidence="3">
    <location>
        <begin position="106"/>
        <end position="157"/>
    </location>
</feature>
<gene>
    <name evidence="4" type="ordered locus">CAP2UW1_2753</name>
</gene>
<feature type="domain" description="Transcriptional repressor PaaX-like C-terminal" evidence="2">
    <location>
        <begin position="195"/>
        <end position="286"/>
    </location>
</feature>
<accession>C7RTA1</accession>
<evidence type="ECO:0000259" key="2">
    <source>
        <dbReference type="Pfam" id="PF08223"/>
    </source>
</evidence>
<dbReference type="Pfam" id="PF07848">
    <property type="entry name" value="PaaX"/>
    <property type="match status" value="1"/>
</dbReference>
<name>C7RTA1_ACCRE</name>
<dbReference type="InterPro" id="IPR011965">
    <property type="entry name" value="PaaX_trns_reg"/>
</dbReference>
<reference evidence="4" key="1">
    <citation type="submission" date="2009-08" db="EMBL/GenBank/DDBJ databases">
        <authorList>
            <consortium name="US DOE Joint Genome Institute"/>
            <person name="Lucas S."/>
            <person name="Copeland A."/>
            <person name="Lapidus A."/>
            <person name="Glavina del Rio T."/>
            <person name="Dalin E."/>
            <person name="Tice H."/>
            <person name="Bruce D."/>
            <person name="Barry K."/>
            <person name="Pitluck S."/>
            <person name="Lowry S."/>
            <person name="Larimer F."/>
            <person name="Land M."/>
            <person name="Hauser L."/>
            <person name="Kyrpides N."/>
            <person name="Ivanova N."/>
            <person name="McMahon K.D."/>
            <person name="Hugenholtz P."/>
        </authorList>
    </citation>
    <scope>NUCLEOTIDE SEQUENCE</scope>
    <source>
        <strain evidence="4">UW-1</strain>
    </source>
</reference>
<feature type="domain" description="Transcriptional repressor PaaX-like N-terminal" evidence="1">
    <location>
        <begin position="20"/>
        <end position="86"/>
    </location>
</feature>
<reference evidence="4" key="2">
    <citation type="submission" date="2009-09" db="EMBL/GenBank/DDBJ databases">
        <title>Complete sequence of chromosome of Candidatus Accumulibacter phosphatis clade IIA str. UW-1.</title>
        <authorList>
            <consortium name="US DOE Joint Genome Institute"/>
            <person name="Martin H.G."/>
            <person name="Ivanova N."/>
            <person name="Kunin V."/>
            <person name="Warnecke F."/>
            <person name="Barry K."/>
            <person name="He S."/>
            <person name="Salamov A."/>
            <person name="Szeto E."/>
            <person name="Dalin E."/>
            <person name="Pangilinan J.L."/>
            <person name="Lapidus A."/>
            <person name="Lowry S."/>
            <person name="Kyrpides N.C."/>
            <person name="McMahon K.D."/>
            <person name="Hugenholtz P."/>
        </authorList>
    </citation>
    <scope>NUCLEOTIDE SEQUENCE [LARGE SCALE GENOMIC DNA]</scope>
    <source>
        <strain evidence="4">UW-1</strain>
    </source>
</reference>
<dbReference type="EMBL" id="CP001715">
    <property type="protein sequence ID" value="ACV36034.1"/>
    <property type="molecule type" value="Genomic_DNA"/>
</dbReference>
<protein>
    <submittedName>
        <fullName evidence="4">Transcriptional regulator, PaaX family</fullName>
    </submittedName>
</protein>
<dbReference type="InterPro" id="IPR036388">
    <property type="entry name" value="WH-like_DNA-bd_sf"/>
</dbReference>